<evidence type="ECO:0000259" key="2">
    <source>
        <dbReference type="Pfam" id="PF00248"/>
    </source>
</evidence>
<reference evidence="4" key="1">
    <citation type="submission" date="2016-09" db="EMBL/GenBank/DDBJ databases">
        <authorList>
            <person name="Varghese N."/>
            <person name="Submissions S."/>
        </authorList>
    </citation>
    <scope>NUCLEOTIDE SEQUENCE [LARGE SCALE GENOMIC DNA]</scope>
    <source>
        <strain evidence="4">JS23</strain>
    </source>
</reference>
<name>A0A1H2PRU9_9BURK</name>
<dbReference type="PANTHER" id="PTHR43364:SF6">
    <property type="entry name" value="OXIDOREDUCTASE-RELATED"/>
    <property type="match status" value="1"/>
</dbReference>
<dbReference type="GO" id="GO:0016491">
    <property type="term" value="F:oxidoreductase activity"/>
    <property type="evidence" value="ECO:0007669"/>
    <property type="project" value="UniProtKB-KW"/>
</dbReference>
<sequence length="320" mass="34182">MTLRKLGNADLSVSPIAFGGNVFGWTADARQSFNLLDAWCDAGFNFVDTADVYSYWAPGNRGGESEEIIGQWFARGAPRDRIVLATKVGKPMGEGKRGLSAAYIREAVDASLRRLRTDYIDLYQAHADDPDTPLEETLTAFAELIQAGKVRAIGASNYTGERFAAARAASRQLGVPGYESLQPEYNLVERAHYEQELEPVVTREGVGVISYYSLASGFLSGKYRSQADLQGRARGAAAGKYLDARGLRVLAALDAVAKDHDATPAQISLAWLLARPSITAPIVSATSVAQLQELAGAATLHLSSDALARLDAASAPDAAC</sequence>
<keyword evidence="1" id="KW-0560">Oxidoreductase</keyword>
<dbReference type="SUPFAM" id="SSF51430">
    <property type="entry name" value="NAD(P)-linked oxidoreductase"/>
    <property type="match status" value="1"/>
</dbReference>
<accession>A0A1H2PRU9</accession>
<proteinExistence type="predicted"/>
<organism evidence="3 4">
    <name type="scientific">Chitinasiproducens palmae</name>
    <dbReference type="NCBI Taxonomy" id="1770053"/>
    <lineage>
        <taxon>Bacteria</taxon>
        <taxon>Pseudomonadati</taxon>
        <taxon>Pseudomonadota</taxon>
        <taxon>Betaproteobacteria</taxon>
        <taxon>Burkholderiales</taxon>
        <taxon>Burkholderiaceae</taxon>
        <taxon>Chitinasiproducens</taxon>
    </lineage>
</organism>
<protein>
    <submittedName>
        <fullName evidence="3">Predicted oxidoreductase</fullName>
    </submittedName>
</protein>
<dbReference type="GO" id="GO:0005829">
    <property type="term" value="C:cytosol"/>
    <property type="evidence" value="ECO:0007669"/>
    <property type="project" value="TreeGrafter"/>
</dbReference>
<dbReference type="Gene3D" id="3.20.20.100">
    <property type="entry name" value="NADP-dependent oxidoreductase domain"/>
    <property type="match status" value="1"/>
</dbReference>
<gene>
    <name evidence="3" type="ORF">SAMN05216551_10923</name>
</gene>
<keyword evidence="4" id="KW-1185">Reference proteome</keyword>
<dbReference type="EMBL" id="FNLO01000009">
    <property type="protein sequence ID" value="SDV49653.1"/>
    <property type="molecule type" value="Genomic_DNA"/>
</dbReference>
<dbReference type="AlphaFoldDB" id="A0A1H2PRU9"/>
<evidence type="ECO:0000256" key="1">
    <source>
        <dbReference type="ARBA" id="ARBA00023002"/>
    </source>
</evidence>
<dbReference type="Pfam" id="PF00248">
    <property type="entry name" value="Aldo_ket_red"/>
    <property type="match status" value="1"/>
</dbReference>
<evidence type="ECO:0000313" key="3">
    <source>
        <dbReference type="EMBL" id="SDV49653.1"/>
    </source>
</evidence>
<dbReference type="CDD" id="cd19081">
    <property type="entry name" value="AKR_AKR9C1"/>
    <property type="match status" value="1"/>
</dbReference>
<dbReference type="FunFam" id="3.20.20.100:FF:000004">
    <property type="entry name" value="Oxidoreductase, aldo/keto reductase"/>
    <property type="match status" value="1"/>
</dbReference>
<dbReference type="InterPro" id="IPR036812">
    <property type="entry name" value="NAD(P)_OxRdtase_dom_sf"/>
</dbReference>
<dbReference type="OrthoDB" id="5488419at2"/>
<dbReference type="PANTHER" id="PTHR43364">
    <property type="entry name" value="NADH-SPECIFIC METHYLGLYOXAL REDUCTASE-RELATED"/>
    <property type="match status" value="1"/>
</dbReference>
<dbReference type="STRING" id="1770053.SAMN05216551_10923"/>
<dbReference type="Proteomes" id="UP000243719">
    <property type="component" value="Unassembled WGS sequence"/>
</dbReference>
<dbReference type="InterPro" id="IPR023210">
    <property type="entry name" value="NADP_OxRdtase_dom"/>
</dbReference>
<dbReference type="RefSeq" id="WP_091910015.1">
    <property type="nucleotide sequence ID" value="NZ_FNLO01000009.1"/>
</dbReference>
<dbReference type="InterPro" id="IPR050523">
    <property type="entry name" value="AKR_Detox_Biosynth"/>
</dbReference>
<feature type="domain" description="NADP-dependent oxidoreductase" evidence="2">
    <location>
        <begin position="15"/>
        <end position="313"/>
    </location>
</feature>
<evidence type="ECO:0000313" key="4">
    <source>
        <dbReference type="Proteomes" id="UP000243719"/>
    </source>
</evidence>